<feature type="region of interest" description="Disordered" evidence="1">
    <location>
        <begin position="31"/>
        <end position="99"/>
    </location>
</feature>
<protein>
    <submittedName>
        <fullName evidence="2">Uncharacterized protein</fullName>
    </submittedName>
</protein>
<dbReference type="EMBL" id="BJWL01000017">
    <property type="protein sequence ID" value="GFZ04611.1"/>
    <property type="molecule type" value="Genomic_DNA"/>
</dbReference>
<comment type="caution">
    <text evidence="2">The sequence shown here is derived from an EMBL/GenBank/DDBJ whole genome shotgun (WGS) entry which is preliminary data.</text>
</comment>
<evidence type="ECO:0000256" key="1">
    <source>
        <dbReference type="SAM" id="MobiDB-lite"/>
    </source>
</evidence>
<evidence type="ECO:0000313" key="2">
    <source>
        <dbReference type="EMBL" id="GFZ04611.1"/>
    </source>
</evidence>
<feature type="compositionally biased region" description="Basic and acidic residues" evidence="1">
    <location>
        <begin position="77"/>
        <end position="96"/>
    </location>
</feature>
<accession>A0A7J0G1F4</accession>
<name>A0A7J0G1F4_9ERIC</name>
<evidence type="ECO:0000313" key="3">
    <source>
        <dbReference type="Proteomes" id="UP000585474"/>
    </source>
</evidence>
<keyword evidence="3" id="KW-1185">Reference proteome</keyword>
<dbReference type="Proteomes" id="UP000585474">
    <property type="component" value="Unassembled WGS sequence"/>
</dbReference>
<organism evidence="2 3">
    <name type="scientific">Actinidia rufa</name>
    <dbReference type="NCBI Taxonomy" id="165716"/>
    <lineage>
        <taxon>Eukaryota</taxon>
        <taxon>Viridiplantae</taxon>
        <taxon>Streptophyta</taxon>
        <taxon>Embryophyta</taxon>
        <taxon>Tracheophyta</taxon>
        <taxon>Spermatophyta</taxon>
        <taxon>Magnoliopsida</taxon>
        <taxon>eudicotyledons</taxon>
        <taxon>Gunneridae</taxon>
        <taxon>Pentapetalae</taxon>
        <taxon>asterids</taxon>
        <taxon>Ericales</taxon>
        <taxon>Actinidiaceae</taxon>
        <taxon>Actinidia</taxon>
    </lineage>
</organism>
<sequence>MGLDMWRELQFQYSVYWLFKVQMARYTRWRRPRGPGRRRPRGPGRRRPQGSGRWRRTTTLSPDGEDLEVPGGGGGLRLDRGEGEELDGKGRDDEVPGHGGVAVAVGGQAEGEIDGAGVASKGGEKRPTLQEGVEKMLTVEMSQAAAQLCWLPEPVVVVRASKERGWRVLRGEGVCDLGLCSKREDEGRV</sequence>
<proteinExistence type="predicted"/>
<feature type="compositionally biased region" description="Basic residues" evidence="1">
    <location>
        <begin position="31"/>
        <end position="56"/>
    </location>
</feature>
<gene>
    <name evidence="2" type="ORF">Acr_17g0001830</name>
</gene>
<dbReference type="AlphaFoldDB" id="A0A7J0G1F4"/>
<reference evidence="2 3" key="1">
    <citation type="submission" date="2019-07" db="EMBL/GenBank/DDBJ databases">
        <title>De Novo Assembly of kiwifruit Actinidia rufa.</title>
        <authorList>
            <person name="Sugita-Konishi S."/>
            <person name="Sato K."/>
            <person name="Mori E."/>
            <person name="Abe Y."/>
            <person name="Kisaki G."/>
            <person name="Hamano K."/>
            <person name="Suezawa K."/>
            <person name="Otani M."/>
            <person name="Fukuda T."/>
            <person name="Manabe T."/>
            <person name="Gomi K."/>
            <person name="Tabuchi M."/>
            <person name="Akimitsu K."/>
            <person name="Kataoka I."/>
        </authorList>
    </citation>
    <scope>NUCLEOTIDE SEQUENCE [LARGE SCALE GENOMIC DNA]</scope>
    <source>
        <strain evidence="3">cv. Fuchu</strain>
    </source>
</reference>